<dbReference type="EMBL" id="JACQWF010000358">
    <property type="protein sequence ID" value="MBI4596325.1"/>
    <property type="molecule type" value="Genomic_DNA"/>
</dbReference>
<dbReference type="NCBIfam" id="TIGR01350">
    <property type="entry name" value="lipoamide_DH"/>
    <property type="match status" value="1"/>
</dbReference>
<dbReference type="InterPro" id="IPR004099">
    <property type="entry name" value="Pyr_nucl-diS_OxRdtase_dimer"/>
</dbReference>
<evidence type="ECO:0000256" key="1">
    <source>
        <dbReference type="ARBA" id="ARBA00004496"/>
    </source>
</evidence>
<dbReference type="Pfam" id="PF02852">
    <property type="entry name" value="Pyr_redox_dim"/>
    <property type="match status" value="1"/>
</dbReference>
<dbReference type="PRINTS" id="PR00411">
    <property type="entry name" value="PNDRDTASEI"/>
</dbReference>
<evidence type="ECO:0000256" key="3">
    <source>
        <dbReference type="ARBA" id="ARBA00012608"/>
    </source>
</evidence>
<evidence type="ECO:0000259" key="17">
    <source>
        <dbReference type="Pfam" id="PF02852"/>
    </source>
</evidence>
<dbReference type="InterPro" id="IPR023753">
    <property type="entry name" value="FAD/NAD-binding_dom"/>
</dbReference>
<keyword evidence="11 16" id="KW-0676">Redox-active center</keyword>
<evidence type="ECO:0000259" key="18">
    <source>
        <dbReference type="Pfam" id="PF07992"/>
    </source>
</evidence>
<dbReference type="InterPro" id="IPR012999">
    <property type="entry name" value="Pyr_OxRdtase_I_AS"/>
</dbReference>
<feature type="binding site" evidence="14">
    <location>
        <position position="274"/>
    </location>
    <ligand>
        <name>NAD(+)</name>
        <dbReference type="ChEBI" id="CHEBI:57540"/>
    </ligand>
</feature>
<keyword evidence="6 16" id="KW-0285">Flavoprotein</keyword>
<dbReference type="PRINTS" id="PR00368">
    <property type="entry name" value="FADPNR"/>
</dbReference>
<keyword evidence="5" id="KW-0963">Cytoplasm</keyword>
<proteinExistence type="inferred from homology"/>
<comment type="cofactor">
    <cofactor evidence="14 16">
        <name>FAD</name>
        <dbReference type="ChEBI" id="CHEBI:57692"/>
    </cofactor>
    <text evidence="14 16">Binds 1 FAD per subunit.</text>
</comment>
<evidence type="ECO:0000256" key="2">
    <source>
        <dbReference type="ARBA" id="ARBA00007532"/>
    </source>
</evidence>
<comment type="catalytic activity">
    <reaction evidence="12 16">
        <text>N(6)-[(R)-dihydrolipoyl]-L-lysyl-[protein] + NAD(+) = N(6)-[(R)-lipoyl]-L-lysyl-[protein] + NADH + H(+)</text>
        <dbReference type="Rhea" id="RHEA:15045"/>
        <dbReference type="Rhea" id="RHEA-COMP:10474"/>
        <dbReference type="Rhea" id="RHEA-COMP:10475"/>
        <dbReference type="ChEBI" id="CHEBI:15378"/>
        <dbReference type="ChEBI" id="CHEBI:57540"/>
        <dbReference type="ChEBI" id="CHEBI:57945"/>
        <dbReference type="ChEBI" id="CHEBI:83099"/>
        <dbReference type="ChEBI" id="CHEBI:83100"/>
        <dbReference type="EC" id="1.8.1.4"/>
    </reaction>
</comment>
<feature type="binding site" evidence="14">
    <location>
        <begin position="184"/>
        <end position="191"/>
    </location>
    <ligand>
        <name>NAD(+)</name>
        <dbReference type="ChEBI" id="CHEBI:57540"/>
    </ligand>
</feature>
<comment type="similarity">
    <text evidence="2 16">Belongs to the class-I pyridine nucleotide-disulfide oxidoreductase family.</text>
</comment>
<feature type="binding site" evidence="14">
    <location>
        <position position="207"/>
    </location>
    <ligand>
        <name>NAD(+)</name>
        <dbReference type="ChEBI" id="CHEBI:57540"/>
    </ligand>
</feature>
<keyword evidence="8 16" id="KW-0560">Oxidoreductase</keyword>
<comment type="subcellular location">
    <subcellularLocation>
        <location evidence="1">Cytoplasm</location>
    </subcellularLocation>
</comment>
<evidence type="ECO:0000313" key="19">
    <source>
        <dbReference type="EMBL" id="MBI4596325.1"/>
    </source>
</evidence>
<reference evidence="19" key="1">
    <citation type="submission" date="2020-07" db="EMBL/GenBank/DDBJ databases">
        <title>Huge and variable diversity of episymbiotic CPR bacteria and DPANN archaea in groundwater ecosystems.</title>
        <authorList>
            <person name="He C.Y."/>
            <person name="Keren R."/>
            <person name="Whittaker M."/>
            <person name="Farag I.F."/>
            <person name="Doudna J."/>
            <person name="Cate J.H.D."/>
            <person name="Banfield J.F."/>
        </authorList>
    </citation>
    <scope>NUCLEOTIDE SEQUENCE</scope>
    <source>
        <strain evidence="19">NC_groundwater_1482_Ag_S-0.65um_47_24</strain>
    </source>
</reference>
<evidence type="ECO:0000256" key="6">
    <source>
        <dbReference type="ARBA" id="ARBA00022630"/>
    </source>
</evidence>
<keyword evidence="9 14" id="KW-0520">NAD</keyword>
<evidence type="ECO:0000313" key="20">
    <source>
        <dbReference type="Proteomes" id="UP000772181"/>
    </source>
</evidence>
<keyword evidence="14" id="KW-0547">Nucleotide-binding</keyword>
<dbReference type="InterPro" id="IPR001100">
    <property type="entry name" value="Pyr_nuc-diS_OxRdtase"/>
</dbReference>
<dbReference type="Gene3D" id="3.30.390.30">
    <property type="match status" value="1"/>
</dbReference>
<gene>
    <name evidence="19" type="primary">lpdA</name>
    <name evidence="19" type="ORF">HY730_08125</name>
</gene>
<evidence type="ECO:0000256" key="12">
    <source>
        <dbReference type="ARBA" id="ARBA00049187"/>
    </source>
</evidence>
<dbReference type="AlphaFoldDB" id="A0A933LQN1"/>
<dbReference type="EC" id="1.8.1.4" evidence="3 16"/>
<dbReference type="InterPro" id="IPR050151">
    <property type="entry name" value="Class-I_Pyr_Nuc-Dis_Oxidored"/>
</dbReference>
<comment type="caution">
    <text evidence="19">The sequence shown here is derived from an EMBL/GenBank/DDBJ whole genome shotgun (WGS) entry which is preliminary data.</text>
</comment>
<evidence type="ECO:0000256" key="7">
    <source>
        <dbReference type="ARBA" id="ARBA00022827"/>
    </source>
</evidence>
<dbReference type="InterPro" id="IPR036188">
    <property type="entry name" value="FAD/NAD-bd_sf"/>
</dbReference>
<evidence type="ECO:0000256" key="16">
    <source>
        <dbReference type="RuleBase" id="RU003692"/>
    </source>
</evidence>
<dbReference type="PANTHER" id="PTHR22912">
    <property type="entry name" value="DISULFIDE OXIDOREDUCTASE"/>
    <property type="match status" value="1"/>
</dbReference>
<evidence type="ECO:0000256" key="11">
    <source>
        <dbReference type="ARBA" id="ARBA00023284"/>
    </source>
</evidence>
<evidence type="ECO:0000256" key="8">
    <source>
        <dbReference type="ARBA" id="ARBA00023002"/>
    </source>
</evidence>
<dbReference type="GO" id="GO:0005737">
    <property type="term" value="C:cytoplasm"/>
    <property type="evidence" value="ECO:0007669"/>
    <property type="project" value="UniProtKB-SubCell"/>
</dbReference>
<feature type="disulfide bond" description="Redox-active" evidence="15">
    <location>
        <begin position="45"/>
        <end position="50"/>
    </location>
</feature>
<dbReference type="GO" id="GO:0050660">
    <property type="term" value="F:flavin adenine dinucleotide binding"/>
    <property type="evidence" value="ECO:0007669"/>
    <property type="project" value="InterPro"/>
</dbReference>
<evidence type="ECO:0000256" key="14">
    <source>
        <dbReference type="PIRSR" id="PIRSR000350-3"/>
    </source>
</evidence>
<sequence>MAIKSETYNLAVLGSGPGGYVGAIRAAQLGLKVALVEKENLGGVCLNWGCIPTKALLKNAEVISLLQRADEFGISISNYSASFAKAVERSRKVSQQLSKGVEFLMKKNKVDVFYGHGRLTSREKLEILDQNGLVTNEISAQKILLATGSRTKVFPGMEIDGKRIIGSSEAMVLEEAPKSMAIIGAGAIGVEFAYLFSAYGTEITLIEMLPRILPLEDREISETLQRSFKKRGIKVHTDARVDALNPIDQGVEVVLSENGGKQTVTVEKVLLAVGRTPNSENIGLESMGIRTEKGFITVDKNYRTNIENIYAAGDLIGAPLLAHVASAEAVAALEIMAGVETSYLNYEAIPSCTYCQPQVASVGLTEEKAKEKGYEVKVGKFFYRANGKALAIGEPEGLVKIVTESKYGEILGVHIIGAEATELIAESSLGKAIEATYQDLGKTIHSHPTLSEMIMEAAKGVDGLAIHS</sequence>
<dbReference type="FunFam" id="3.30.390.30:FF:000001">
    <property type="entry name" value="Dihydrolipoyl dehydrogenase"/>
    <property type="match status" value="1"/>
</dbReference>
<feature type="binding site" evidence="14">
    <location>
        <position position="314"/>
    </location>
    <ligand>
        <name>FAD</name>
        <dbReference type="ChEBI" id="CHEBI:57692"/>
    </ligand>
</feature>
<feature type="binding site" evidence="14">
    <location>
        <begin position="147"/>
        <end position="149"/>
    </location>
    <ligand>
        <name>FAD</name>
        <dbReference type="ChEBI" id="CHEBI:57692"/>
    </ligand>
</feature>
<feature type="domain" description="FAD/NAD(P)-binding" evidence="18">
    <location>
        <begin position="8"/>
        <end position="329"/>
    </location>
</feature>
<accession>A0A933LQN1</accession>
<dbReference type="Gene3D" id="3.50.50.60">
    <property type="entry name" value="FAD/NAD(P)-binding domain"/>
    <property type="match status" value="2"/>
</dbReference>
<keyword evidence="10" id="KW-1015">Disulfide bond</keyword>
<dbReference type="InterPro" id="IPR016156">
    <property type="entry name" value="FAD/NAD-linked_Rdtase_dimer_sf"/>
</dbReference>
<organism evidence="19 20">
    <name type="scientific">Tectimicrobiota bacterium</name>
    <dbReference type="NCBI Taxonomy" id="2528274"/>
    <lineage>
        <taxon>Bacteria</taxon>
        <taxon>Pseudomonadati</taxon>
        <taxon>Nitrospinota/Tectimicrobiota group</taxon>
        <taxon>Candidatus Tectimicrobiota</taxon>
    </lineage>
</organism>
<evidence type="ECO:0000256" key="5">
    <source>
        <dbReference type="ARBA" id="ARBA00022490"/>
    </source>
</evidence>
<evidence type="ECO:0000256" key="9">
    <source>
        <dbReference type="ARBA" id="ARBA00023027"/>
    </source>
</evidence>
<dbReference type="Proteomes" id="UP000772181">
    <property type="component" value="Unassembled WGS sequence"/>
</dbReference>
<feature type="domain" description="Pyridine nucleotide-disulphide oxidoreductase dimerisation" evidence="17">
    <location>
        <begin position="349"/>
        <end position="458"/>
    </location>
</feature>
<dbReference type="PANTHER" id="PTHR22912:SF217">
    <property type="entry name" value="DIHYDROLIPOYL DEHYDROGENASE"/>
    <property type="match status" value="1"/>
</dbReference>
<evidence type="ECO:0000256" key="15">
    <source>
        <dbReference type="PIRSR" id="PIRSR000350-4"/>
    </source>
</evidence>
<name>A0A933LQN1_UNCTE</name>
<evidence type="ECO:0000256" key="13">
    <source>
        <dbReference type="PIRSR" id="PIRSR000350-2"/>
    </source>
</evidence>
<dbReference type="GO" id="GO:0006103">
    <property type="term" value="P:2-oxoglutarate metabolic process"/>
    <property type="evidence" value="ECO:0007669"/>
    <property type="project" value="TreeGrafter"/>
</dbReference>
<evidence type="ECO:0000256" key="4">
    <source>
        <dbReference type="ARBA" id="ARBA00016961"/>
    </source>
</evidence>
<comment type="miscellaneous">
    <text evidence="16">The active site is a redox-active disulfide bond.</text>
</comment>
<dbReference type="SUPFAM" id="SSF51905">
    <property type="entry name" value="FAD/NAD(P)-binding domain"/>
    <property type="match status" value="1"/>
</dbReference>
<dbReference type="InterPro" id="IPR006258">
    <property type="entry name" value="Lipoamide_DH"/>
</dbReference>
<dbReference type="GO" id="GO:0004148">
    <property type="term" value="F:dihydrolipoyl dehydrogenase (NADH) activity"/>
    <property type="evidence" value="ECO:0007669"/>
    <property type="project" value="UniProtKB-EC"/>
</dbReference>
<keyword evidence="7 14" id="KW-0274">FAD</keyword>
<dbReference type="Pfam" id="PF07992">
    <property type="entry name" value="Pyr_redox_2"/>
    <property type="match status" value="1"/>
</dbReference>
<dbReference type="PROSITE" id="PS00076">
    <property type="entry name" value="PYRIDINE_REDOX_1"/>
    <property type="match status" value="1"/>
</dbReference>
<feature type="binding site" evidence="14">
    <location>
        <position position="117"/>
    </location>
    <ligand>
        <name>FAD</name>
        <dbReference type="ChEBI" id="CHEBI:57692"/>
    </ligand>
</feature>
<feature type="active site" description="Proton acceptor" evidence="13">
    <location>
        <position position="447"/>
    </location>
</feature>
<protein>
    <recommendedName>
        <fullName evidence="4 16">Dihydrolipoyl dehydrogenase</fullName>
        <ecNumber evidence="3 16">1.8.1.4</ecNumber>
    </recommendedName>
</protein>
<dbReference type="PIRSF" id="PIRSF000350">
    <property type="entry name" value="Mercury_reductase_MerA"/>
    <property type="match status" value="1"/>
</dbReference>
<feature type="binding site" evidence="14">
    <location>
        <position position="54"/>
    </location>
    <ligand>
        <name>FAD</name>
        <dbReference type="ChEBI" id="CHEBI:57692"/>
    </ligand>
</feature>
<evidence type="ECO:0000256" key="10">
    <source>
        <dbReference type="ARBA" id="ARBA00023157"/>
    </source>
</evidence>
<dbReference type="SUPFAM" id="SSF55424">
    <property type="entry name" value="FAD/NAD-linked reductases, dimerisation (C-terminal) domain"/>
    <property type="match status" value="1"/>
</dbReference>